<dbReference type="GO" id="GO:0003774">
    <property type="term" value="F:cytoskeletal motor activity"/>
    <property type="evidence" value="ECO:0007669"/>
    <property type="project" value="InterPro"/>
</dbReference>
<evidence type="ECO:0000256" key="7">
    <source>
        <dbReference type="HAMAP-Rule" id="MF_00415"/>
    </source>
</evidence>
<keyword evidence="10" id="KW-0966">Cell projection</keyword>
<sequence>MNVRKLTLPLGVVVLSVLAGCNAQNAKPNDPAYAPVTSQEMNPPRENNGSIYQPGYEMALYGDRRAHRVGDIIVINLEETTQSSKSTSSTASKSSSASISNPTILGSAFGVGGLTLETGLSSDSSFDGSGDASQQNNLAGTIAVTVSEVMPNGVMRVRGEKWLTLSEGDEYIRITGLIRPEDVTPENEISSTRIADARISYSGNGQVQNASVMGWLGKFFMSALWPL</sequence>
<feature type="signal peptide" evidence="9">
    <location>
        <begin position="1"/>
        <end position="26"/>
    </location>
</feature>
<keyword evidence="5 7" id="KW-0975">Bacterial flagellum</keyword>
<comment type="similarity">
    <text evidence="2 7">Belongs to the FlgH family.</text>
</comment>
<reference evidence="10 11" key="1">
    <citation type="submission" date="2018-02" db="EMBL/GenBank/DDBJ databases">
        <title>novel marine gammaproteobacteria from coastal saline agro ecosystem.</title>
        <authorList>
            <person name="Krishnan R."/>
            <person name="Ramesh Kumar N."/>
        </authorList>
    </citation>
    <scope>NUCLEOTIDE SEQUENCE [LARGE SCALE GENOMIC DNA]</scope>
    <source>
        <strain evidence="10 11">228</strain>
    </source>
</reference>
<keyword evidence="10" id="KW-0282">Flagellum</keyword>
<comment type="caution">
    <text evidence="10">The sequence shown here is derived from an EMBL/GenBank/DDBJ whole genome shotgun (WGS) entry which is preliminary data.</text>
</comment>
<evidence type="ECO:0000256" key="2">
    <source>
        <dbReference type="ARBA" id="ARBA00006929"/>
    </source>
</evidence>
<comment type="function">
    <text evidence="1 7">Assembles around the rod to form the L-ring and probably protects the motor/basal body from shearing forces during rotation.</text>
</comment>
<evidence type="ECO:0000313" key="11">
    <source>
        <dbReference type="Proteomes" id="UP000238196"/>
    </source>
</evidence>
<dbReference type="PRINTS" id="PR01008">
    <property type="entry name" value="FLGLRINGFLGH"/>
</dbReference>
<evidence type="ECO:0000256" key="3">
    <source>
        <dbReference type="ARBA" id="ARBA00022729"/>
    </source>
</evidence>
<protein>
    <recommendedName>
        <fullName evidence="7">Flagellar L-ring protein</fullName>
    </recommendedName>
    <alternativeName>
        <fullName evidence="7">Basal body L-ring protein</fullName>
    </alternativeName>
</protein>
<keyword evidence="3 7" id="KW-0732">Signal</keyword>
<keyword evidence="4 7" id="KW-0472">Membrane</keyword>
<dbReference type="AlphaFoldDB" id="A0A2S5KUC4"/>
<evidence type="ECO:0000256" key="5">
    <source>
        <dbReference type="ARBA" id="ARBA00023143"/>
    </source>
</evidence>
<dbReference type="PANTHER" id="PTHR34933">
    <property type="entry name" value="FLAGELLAR L-RING PROTEIN"/>
    <property type="match status" value="1"/>
</dbReference>
<dbReference type="OrthoDB" id="9789463at2"/>
<proteinExistence type="inferred from homology"/>
<organism evidence="10 11">
    <name type="scientific">Proteobacteria bacterium 228</name>
    <dbReference type="NCBI Taxonomy" id="2083153"/>
    <lineage>
        <taxon>Bacteria</taxon>
        <taxon>Pseudomonadati</taxon>
        <taxon>Pseudomonadota</taxon>
    </lineage>
</organism>
<name>A0A2S5KUC4_9PROT</name>
<dbReference type="GO" id="GO:0071973">
    <property type="term" value="P:bacterial-type flagellum-dependent cell motility"/>
    <property type="evidence" value="ECO:0007669"/>
    <property type="project" value="InterPro"/>
</dbReference>
<dbReference type="HAMAP" id="MF_00415">
    <property type="entry name" value="FlgH"/>
    <property type="match status" value="1"/>
</dbReference>
<dbReference type="Proteomes" id="UP000238196">
    <property type="component" value="Unassembled WGS sequence"/>
</dbReference>
<feature type="chain" id="PRO_5015509476" description="Flagellar L-ring protein" evidence="9">
    <location>
        <begin position="27"/>
        <end position="227"/>
    </location>
</feature>
<accession>A0A2S5KUC4</accession>
<dbReference type="GO" id="GO:0009279">
    <property type="term" value="C:cell outer membrane"/>
    <property type="evidence" value="ECO:0007669"/>
    <property type="project" value="UniProtKB-SubCell"/>
</dbReference>
<keyword evidence="7" id="KW-0449">Lipoprotein</keyword>
<gene>
    <name evidence="7" type="primary">flgH</name>
    <name evidence="10" type="ORF">C4K68_05265</name>
</gene>
<evidence type="ECO:0000256" key="8">
    <source>
        <dbReference type="SAM" id="MobiDB-lite"/>
    </source>
</evidence>
<dbReference type="NCBIfam" id="NF001304">
    <property type="entry name" value="PRK00249.1-4"/>
    <property type="match status" value="1"/>
</dbReference>
<dbReference type="EMBL" id="PRLP01000015">
    <property type="protein sequence ID" value="PPC78461.1"/>
    <property type="molecule type" value="Genomic_DNA"/>
</dbReference>
<keyword evidence="10" id="KW-0969">Cilium</keyword>
<dbReference type="PANTHER" id="PTHR34933:SF1">
    <property type="entry name" value="FLAGELLAR L-RING PROTEIN"/>
    <property type="match status" value="1"/>
</dbReference>
<comment type="subcellular location">
    <subcellularLocation>
        <location evidence="7">Cell outer membrane</location>
        <topology evidence="7">Lipid-anchor</topology>
    </subcellularLocation>
    <subcellularLocation>
        <location evidence="7">Bacterial flagellum basal body</location>
    </subcellularLocation>
</comment>
<comment type="subunit">
    <text evidence="7">The basal body constitutes a major portion of the flagellar organelle and consists of four rings (L,P,S, and M) mounted on a central rod.</text>
</comment>
<evidence type="ECO:0000256" key="9">
    <source>
        <dbReference type="SAM" id="SignalP"/>
    </source>
</evidence>
<evidence type="ECO:0000256" key="4">
    <source>
        <dbReference type="ARBA" id="ARBA00023136"/>
    </source>
</evidence>
<dbReference type="Pfam" id="PF02107">
    <property type="entry name" value="FlgH"/>
    <property type="match status" value="1"/>
</dbReference>
<dbReference type="GO" id="GO:0009427">
    <property type="term" value="C:bacterial-type flagellum basal body, distal rod, L ring"/>
    <property type="evidence" value="ECO:0007669"/>
    <property type="project" value="InterPro"/>
</dbReference>
<keyword evidence="6 7" id="KW-0998">Cell outer membrane</keyword>
<feature type="region of interest" description="Disordered" evidence="8">
    <location>
        <begin position="28"/>
        <end position="51"/>
    </location>
</feature>
<evidence type="ECO:0000313" key="10">
    <source>
        <dbReference type="EMBL" id="PPC78461.1"/>
    </source>
</evidence>
<feature type="compositionally biased region" description="Polar residues" evidence="8">
    <location>
        <begin position="36"/>
        <end position="51"/>
    </location>
</feature>
<dbReference type="InterPro" id="IPR000527">
    <property type="entry name" value="Flag_Lring"/>
</dbReference>
<dbReference type="PROSITE" id="PS51257">
    <property type="entry name" value="PROKAR_LIPOPROTEIN"/>
    <property type="match status" value="1"/>
</dbReference>
<evidence type="ECO:0000256" key="6">
    <source>
        <dbReference type="ARBA" id="ARBA00023237"/>
    </source>
</evidence>
<evidence type="ECO:0000256" key="1">
    <source>
        <dbReference type="ARBA" id="ARBA00002591"/>
    </source>
</evidence>